<evidence type="ECO:0000256" key="1">
    <source>
        <dbReference type="ARBA" id="ARBA00022801"/>
    </source>
</evidence>
<dbReference type="NCBIfam" id="TIGR00976">
    <property type="entry name" value="CocE_NonD"/>
    <property type="match status" value="1"/>
</dbReference>
<feature type="domain" description="Xaa-Pro dipeptidyl-peptidase C-terminal" evidence="2">
    <location>
        <begin position="319"/>
        <end position="586"/>
    </location>
</feature>
<dbReference type="EMBL" id="CAJPIJ010000148">
    <property type="protein sequence ID" value="CAG1990967.1"/>
    <property type="molecule type" value="Genomic_DNA"/>
</dbReference>
<reference evidence="4" key="1">
    <citation type="submission" date="2019-04" db="EMBL/GenBank/DDBJ databases">
        <authorList>
            <person name="Melise S."/>
            <person name="Noan J."/>
            <person name="Okalmin O."/>
        </authorList>
    </citation>
    <scope>NUCLEOTIDE SEQUENCE</scope>
    <source>
        <strain evidence="4">FN9</strain>
    </source>
</reference>
<dbReference type="SUPFAM" id="SSF53474">
    <property type="entry name" value="alpha/beta-Hydrolases"/>
    <property type="match status" value="1"/>
</dbReference>
<gene>
    <name evidence="4" type="ORF">FUG_LOCUS89216</name>
    <name evidence="3" type="ORF">MDCFG202_LOCUS335325</name>
</gene>
<dbReference type="InterPro" id="IPR008979">
    <property type="entry name" value="Galactose-bd-like_sf"/>
</dbReference>
<sequence length="592" mass="67001">MPNQIKEDLHTVDEKSFPYIFEQNATVALKAGDGLVRLNVYRPKGVDKVPVLVTYGPYGKDISYEDFHPKSFSEVNPQHKSEHSAWETPDPAFWTKNGYAIVRADERGLGQSSGKLDTMSRGTSEAFFDVVEWAAEQPWSSGKVGLLGISYYAGSQWRVAARKPKGLSAIVPWEGMSDYYRDRCRHGGILSNAFIKFWWNRQVITNQYGRPGRSARNWGPDTIEGDLPDDELEANRQDQTIDNQVNRFRDDTYYASKEYDMGDIEVPLLSVGNWGGILLHLRGNIEGYIHAGSKFKYLRLITGRHDLPFYYEEEVEIQRSFLDAFLKGEDRVGWSEEGKVSPVSLVLRKGNVGFNDAEKEKVYPRREESEWPIARTQYKKLFLTPEQGLSWGEPKTDRKKISYKALGTLEKPEVLQFSTPAFEAETEITGHVVAHLNVSVSPDPSGPTPSDIDLFVTLRHIDPSGQEVYYTGTAGDPVPVTKGWLRVSLRKVDQEHPKNREWLPHRNYTSKDVLPVIQGEVYAVDVEVWPTNVVVDKGGKLVFEVASGDTQGSGIFQHNDAVDRSPEIFQGHNHIHFGPRQQNYITLPVIPN</sequence>
<dbReference type="Gene3D" id="3.40.50.1820">
    <property type="entry name" value="alpha/beta hydrolase"/>
    <property type="match status" value="1"/>
</dbReference>
<dbReference type="InterPro" id="IPR050585">
    <property type="entry name" value="Xaa-Pro_dipeptidyl-ppase/CocE"/>
</dbReference>
<protein>
    <recommendedName>
        <fullName evidence="2">Xaa-Pro dipeptidyl-peptidase C-terminal domain-containing protein</fullName>
    </recommendedName>
</protein>
<keyword evidence="1" id="KW-0378">Hydrolase</keyword>
<dbReference type="SMART" id="SM00939">
    <property type="entry name" value="PepX_C"/>
    <property type="match status" value="1"/>
</dbReference>
<dbReference type="InterPro" id="IPR013736">
    <property type="entry name" value="Xaa-Pro_dipept_C"/>
</dbReference>
<dbReference type="Pfam" id="PF08530">
    <property type="entry name" value="PepX_C"/>
    <property type="match status" value="1"/>
</dbReference>
<dbReference type="Pfam" id="PF02129">
    <property type="entry name" value="Peptidase_S15"/>
    <property type="match status" value="1"/>
</dbReference>
<dbReference type="InterPro" id="IPR029058">
    <property type="entry name" value="AB_hydrolase_fold"/>
</dbReference>
<organism evidence="3 5">
    <name type="scientific">Gibberella zeae</name>
    <name type="common">Wheat head blight fungus</name>
    <name type="synonym">Fusarium graminearum</name>
    <dbReference type="NCBI Taxonomy" id="5518"/>
    <lineage>
        <taxon>Eukaryota</taxon>
        <taxon>Fungi</taxon>
        <taxon>Dikarya</taxon>
        <taxon>Ascomycota</taxon>
        <taxon>Pezizomycotina</taxon>
        <taxon>Sordariomycetes</taxon>
        <taxon>Hypocreomycetidae</taxon>
        <taxon>Hypocreales</taxon>
        <taxon>Nectriaceae</taxon>
        <taxon>Fusarium</taxon>
    </lineage>
</organism>
<dbReference type="AlphaFoldDB" id="A0A2H3HSN6"/>
<reference evidence="3" key="2">
    <citation type="submission" date="2021-03" db="EMBL/GenBank/DDBJ databases">
        <authorList>
            <person name="Alouane T."/>
            <person name="Langin T."/>
            <person name="Bonhomme L."/>
        </authorList>
    </citation>
    <scope>NUCLEOTIDE SEQUENCE</scope>
    <source>
        <strain evidence="3">MDC_Fg202</strain>
    </source>
</reference>
<evidence type="ECO:0000313" key="3">
    <source>
        <dbReference type="EMBL" id="CAG1990967.1"/>
    </source>
</evidence>
<dbReference type="EMBL" id="CAAKMV010000066">
    <property type="protein sequence ID" value="VIO53431.1"/>
    <property type="molecule type" value="Genomic_DNA"/>
</dbReference>
<dbReference type="SUPFAM" id="SSF49785">
    <property type="entry name" value="Galactose-binding domain-like"/>
    <property type="match status" value="1"/>
</dbReference>
<evidence type="ECO:0000313" key="5">
    <source>
        <dbReference type="Proteomes" id="UP000746612"/>
    </source>
</evidence>
<dbReference type="OMA" id="FWTKHGY"/>
<dbReference type="InterPro" id="IPR005674">
    <property type="entry name" value="CocE/Ser_esterase"/>
</dbReference>
<dbReference type="GO" id="GO:0008239">
    <property type="term" value="F:dipeptidyl-peptidase activity"/>
    <property type="evidence" value="ECO:0007669"/>
    <property type="project" value="InterPro"/>
</dbReference>
<evidence type="ECO:0000259" key="2">
    <source>
        <dbReference type="SMART" id="SM00939"/>
    </source>
</evidence>
<dbReference type="Proteomes" id="UP000746612">
    <property type="component" value="Unassembled WGS sequence"/>
</dbReference>
<dbReference type="PANTHER" id="PTHR43056:SF10">
    <property type="entry name" value="COCE_NOND FAMILY, PUTATIVE (AFU_ORTHOLOGUE AFUA_7G00600)-RELATED"/>
    <property type="match status" value="1"/>
</dbReference>
<evidence type="ECO:0000313" key="4">
    <source>
        <dbReference type="EMBL" id="VIO53431.1"/>
    </source>
</evidence>
<dbReference type="Gene3D" id="1.10.3020.20">
    <property type="match status" value="1"/>
</dbReference>
<name>A0A2H3HSN6_GIBZA</name>
<dbReference type="PANTHER" id="PTHR43056">
    <property type="entry name" value="PEPTIDASE S9 PROLYL OLIGOPEPTIDASE"/>
    <property type="match status" value="1"/>
</dbReference>
<dbReference type="Gene3D" id="2.60.120.260">
    <property type="entry name" value="Galactose-binding domain-like"/>
    <property type="match status" value="1"/>
</dbReference>
<proteinExistence type="predicted"/>
<dbReference type="InterPro" id="IPR000383">
    <property type="entry name" value="Xaa-Pro-like_dom"/>
</dbReference>
<accession>A0A2H3HSN6</accession>